<evidence type="ECO:0000313" key="2">
    <source>
        <dbReference type="Proteomes" id="UP000264006"/>
    </source>
</evidence>
<sequence>MEASASQAGRRIVTASAHFVEVDVAHLFDPSARFDLQD</sequence>
<dbReference type="AlphaFoldDB" id="A0A346XWU8"/>
<evidence type="ECO:0000313" key="1">
    <source>
        <dbReference type="EMBL" id="AXV06695.1"/>
    </source>
</evidence>
<gene>
    <name evidence="1" type="ORF">DVS28_a2010</name>
</gene>
<name>A0A346XWU8_9ACTN</name>
<organism evidence="1 2">
    <name type="scientific">Euzebya pacifica</name>
    <dbReference type="NCBI Taxonomy" id="1608957"/>
    <lineage>
        <taxon>Bacteria</taxon>
        <taxon>Bacillati</taxon>
        <taxon>Actinomycetota</taxon>
        <taxon>Nitriliruptoria</taxon>
        <taxon>Euzebyales</taxon>
    </lineage>
</organism>
<protein>
    <submittedName>
        <fullName evidence="1">Uncharacterized protein</fullName>
    </submittedName>
</protein>
<dbReference type="EMBL" id="CP031165">
    <property type="protein sequence ID" value="AXV06695.1"/>
    <property type="molecule type" value="Genomic_DNA"/>
</dbReference>
<reference evidence="1 2" key="1">
    <citation type="submission" date="2018-09" db="EMBL/GenBank/DDBJ databases">
        <title>Complete genome sequence of Euzebya sp. DY32-46 isolated from seawater of Pacific Ocean.</title>
        <authorList>
            <person name="Xu L."/>
            <person name="Wu Y.-H."/>
            <person name="Xu X.-W."/>
        </authorList>
    </citation>
    <scope>NUCLEOTIDE SEQUENCE [LARGE SCALE GENOMIC DNA]</scope>
    <source>
        <strain evidence="1 2">DY32-46</strain>
    </source>
</reference>
<keyword evidence="2" id="KW-1185">Reference proteome</keyword>
<dbReference type="KEGG" id="euz:DVS28_a2010"/>
<proteinExistence type="predicted"/>
<accession>A0A346XWU8</accession>
<dbReference type="Proteomes" id="UP000264006">
    <property type="component" value="Chromosome"/>
</dbReference>